<keyword evidence="2" id="KW-1185">Reference proteome</keyword>
<dbReference type="RefSeq" id="WP_080043535.1">
    <property type="nucleotide sequence ID" value="NZ_CP017717.1"/>
</dbReference>
<dbReference type="AlphaFoldDB" id="A0A1V0AAJ4"/>
<protein>
    <recommendedName>
        <fullName evidence="3">DUF4265 domain-containing protein</fullName>
    </recommendedName>
</protein>
<dbReference type="STRING" id="1909395.BKM31_42400"/>
<dbReference type="KEGG" id="noa:BKM31_42400"/>
<evidence type="ECO:0000313" key="1">
    <source>
        <dbReference type="EMBL" id="AQZ67226.1"/>
    </source>
</evidence>
<evidence type="ECO:0000313" key="2">
    <source>
        <dbReference type="Proteomes" id="UP000190797"/>
    </source>
</evidence>
<dbReference type="InterPro" id="IPR025361">
    <property type="entry name" value="DUF4265"/>
</dbReference>
<gene>
    <name evidence="1" type="ORF">BKM31_42400</name>
</gene>
<dbReference type="EMBL" id="CP017717">
    <property type="protein sequence ID" value="AQZ67226.1"/>
    <property type="molecule type" value="Genomic_DNA"/>
</dbReference>
<accession>A0A1V0AAJ4</accession>
<reference evidence="2" key="1">
    <citation type="journal article" date="2017" name="Med. Chem. Commun.">
        <title>Nonomuraea sp. ATCC 55076 harbours the largest actinomycete chromosome to date and the kistamicin biosynthetic gene cluster.</title>
        <authorList>
            <person name="Nazari B."/>
            <person name="Forneris C.C."/>
            <person name="Gibson M.I."/>
            <person name="Moon K."/>
            <person name="Schramma K.R."/>
            <person name="Seyedsayamdost M.R."/>
        </authorList>
    </citation>
    <scope>NUCLEOTIDE SEQUENCE [LARGE SCALE GENOMIC DNA]</scope>
    <source>
        <strain evidence="2">ATCC 55076</strain>
    </source>
</reference>
<proteinExistence type="predicted"/>
<dbReference type="Pfam" id="PF14085">
    <property type="entry name" value="DUF4265"/>
    <property type="match status" value="1"/>
</dbReference>
<name>A0A1V0AAJ4_9ACTN</name>
<sequence length="162" mass="18187">MTVSDRVKVLFHLDRDEDGWPPVGAESVWGELTEDPHVVRLANVPFFVCGVAWGDEVRIRQADAGGLREYESLVRESGHSTVRIVFHDEACVAEVRARLADLGCDWEGVSAFPNLIAVNIPSELPYGRLRAWLDENRAAGLFDFEEGCISDRHRAAWQQVNQ</sequence>
<organism evidence="1 2">
    <name type="scientific">[Actinomadura] parvosata subsp. kistnae</name>
    <dbReference type="NCBI Taxonomy" id="1909395"/>
    <lineage>
        <taxon>Bacteria</taxon>
        <taxon>Bacillati</taxon>
        <taxon>Actinomycetota</taxon>
        <taxon>Actinomycetes</taxon>
        <taxon>Streptosporangiales</taxon>
        <taxon>Streptosporangiaceae</taxon>
        <taxon>Nonomuraea</taxon>
    </lineage>
</organism>
<dbReference type="OrthoDB" id="6563561at2"/>
<dbReference type="Proteomes" id="UP000190797">
    <property type="component" value="Chromosome"/>
</dbReference>
<evidence type="ECO:0008006" key="3">
    <source>
        <dbReference type="Google" id="ProtNLM"/>
    </source>
</evidence>